<dbReference type="OrthoDB" id="69964at2759"/>
<protein>
    <submittedName>
        <fullName evidence="1">Disco-interacting protein 2 homolog A</fullName>
    </submittedName>
</protein>
<accession>A0A8X6PS90</accession>
<keyword evidence="2" id="KW-1185">Reference proteome</keyword>
<reference evidence="1" key="1">
    <citation type="submission" date="2020-08" db="EMBL/GenBank/DDBJ databases">
        <title>Multicomponent nature underlies the extraordinary mechanical properties of spider dragline silk.</title>
        <authorList>
            <person name="Kono N."/>
            <person name="Nakamura H."/>
            <person name="Mori M."/>
            <person name="Yoshida Y."/>
            <person name="Ohtoshi R."/>
            <person name="Malay A.D."/>
            <person name="Moran D.A.P."/>
            <person name="Tomita M."/>
            <person name="Numata K."/>
            <person name="Arakawa K."/>
        </authorList>
    </citation>
    <scope>NUCLEOTIDE SEQUENCE</scope>
</reference>
<proteinExistence type="predicted"/>
<sequence>MVTDVRNVGLIFYTTPVFKLFKSKEAGNGVYIRSWTLILDTDDAPTKKLVNFYRAPTPERIASFNFSVSTTGILAGIKMSHAASSSICRRAKLACKLFSSKHIVLYLDP</sequence>
<dbReference type="PANTHER" id="PTHR22754:SF32">
    <property type="entry name" value="DISCO-INTERACTING PROTEIN 2"/>
    <property type="match status" value="1"/>
</dbReference>
<organism evidence="1 2">
    <name type="scientific">Nephila pilipes</name>
    <name type="common">Giant wood spider</name>
    <name type="synonym">Nephila maculata</name>
    <dbReference type="NCBI Taxonomy" id="299642"/>
    <lineage>
        <taxon>Eukaryota</taxon>
        <taxon>Metazoa</taxon>
        <taxon>Ecdysozoa</taxon>
        <taxon>Arthropoda</taxon>
        <taxon>Chelicerata</taxon>
        <taxon>Arachnida</taxon>
        <taxon>Araneae</taxon>
        <taxon>Araneomorphae</taxon>
        <taxon>Entelegynae</taxon>
        <taxon>Araneoidea</taxon>
        <taxon>Nephilidae</taxon>
        <taxon>Nephila</taxon>
    </lineage>
</organism>
<dbReference type="PANTHER" id="PTHR22754">
    <property type="entry name" value="DISCO-INTERACTING PROTEIN 2 DIP2 -RELATED"/>
    <property type="match status" value="1"/>
</dbReference>
<name>A0A8X6PS90_NEPPI</name>
<dbReference type="EMBL" id="BMAW01073050">
    <property type="protein sequence ID" value="GFT85998.1"/>
    <property type="molecule type" value="Genomic_DNA"/>
</dbReference>
<dbReference type="AlphaFoldDB" id="A0A8X6PS90"/>
<dbReference type="Proteomes" id="UP000887013">
    <property type="component" value="Unassembled WGS sequence"/>
</dbReference>
<evidence type="ECO:0000313" key="1">
    <source>
        <dbReference type="EMBL" id="GFT85998.1"/>
    </source>
</evidence>
<gene>
    <name evidence="1" type="primary">Dip2a</name>
    <name evidence="1" type="ORF">NPIL_523641</name>
</gene>
<comment type="caution">
    <text evidence="1">The sequence shown here is derived from an EMBL/GenBank/DDBJ whole genome shotgun (WGS) entry which is preliminary data.</text>
</comment>
<evidence type="ECO:0000313" key="2">
    <source>
        <dbReference type="Proteomes" id="UP000887013"/>
    </source>
</evidence>